<organism evidence="3">
    <name type="scientific">Magallana gigas</name>
    <name type="common">Pacific oyster</name>
    <name type="synonym">Crassostrea gigas</name>
    <dbReference type="NCBI Taxonomy" id="29159"/>
    <lineage>
        <taxon>Eukaryota</taxon>
        <taxon>Metazoa</taxon>
        <taxon>Spiralia</taxon>
        <taxon>Lophotrochozoa</taxon>
        <taxon>Mollusca</taxon>
        <taxon>Bivalvia</taxon>
        <taxon>Autobranchia</taxon>
        <taxon>Pteriomorphia</taxon>
        <taxon>Ostreida</taxon>
        <taxon>Ostreoidea</taxon>
        <taxon>Ostreidae</taxon>
        <taxon>Magallana</taxon>
    </lineage>
</organism>
<protein>
    <submittedName>
        <fullName evidence="3">Uncharacterized protein</fullName>
    </submittedName>
</protein>
<evidence type="ECO:0000313" key="3">
    <source>
        <dbReference type="EMBL" id="EKC30077.1"/>
    </source>
</evidence>
<reference evidence="3" key="1">
    <citation type="journal article" date="2012" name="Nature">
        <title>The oyster genome reveals stress adaptation and complexity of shell formation.</title>
        <authorList>
            <person name="Zhang G."/>
            <person name="Fang X."/>
            <person name="Guo X."/>
            <person name="Li L."/>
            <person name="Luo R."/>
            <person name="Xu F."/>
            <person name="Yang P."/>
            <person name="Zhang L."/>
            <person name="Wang X."/>
            <person name="Qi H."/>
            <person name="Xiong Z."/>
            <person name="Que H."/>
            <person name="Xie Y."/>
            <person name="Holland P.W."/>
            <person name="Paps J."/>
            <person name="Zhu Y."/>
            <person name="Wu F."/>
            <person name="Chen Y."/>
            <person name="Wang J."/>
            <person name="Peng C."/>
            <person name="Meng J."/>
            <person name="Yang L."/>
            <person name="Liu J."/>
            <person name="Wen B."/>
            <person name="Zhang N."/>
            <person name="Huang Z."/>
            <person name="Zhu Q."/>
            <person name="Feng Y."/>
            <person name="Mount A."/>
            <person name="Hedgecock D."/>
            <person name="Xu Z."/>
            <person name="Liu Y."/>
            <person name="Domazet-Loso T."/>
            <person name="Du Y."/>
            <person name="Sun X."/>
            <person name="Zhang S."/>
            <person name="Liu B."/>
            <person name="Cheng P."/>
            <person name="Jiang X."/>
            <person name="Li J."/>
            <person name="Fan D."/>
            <person name="Wang W."/>
            <person name="Fu W."/>
            <person name="Wang T."/>
            <person name="Wang B."/>
            <person name="Zhang J."/>
            <person name="Peng Z."/>
            <person name="Li Y."/>
            <person name="Li N."/>
            <person name="Wang J."/>
            <person name="Chen M."/>
            <person name="He Y."/>
            <person name="Tan F."/>
            <person name="Song X."/>
            <person name="Zheng Q."/>
            <person name="Huang R."/>
            <person name="Yang H."/>
            <person name="Du X."/>
            <person name="Chen L."/>
            <person name="Yang M."/>
            <person name="Gaffney P.M."/>
            <person name="Wang S."/>
            <person name="Luo L."/>
            <person name="She Z."/>
            <person name="Ming Y."/>
            <person name="Huang W."/>
            <person name="Zhang S."/>
            <person name="Huang B."/>
            <person name="Zhang Y."/>
            <person name="Qu T."/>
            <person name="Ni P."/>
            <person name="Miao G."/>
            <person name="Wang J."/>
            <person name="Wang Q."/>
            <person name="Steinberg C.E."/>
            <person name="Wang H."/>
            <person name="Li N."/>
            <person name="Qian L."/>
            <person name="Zhang G."/>
            <person name="Li Y."/>
            <person name="Yang H."/>
            <person name="Liu X."/>
            <person name="Wang J."/>
            <person name="Yin Y."/>
            <person name="Wang J."/>
        </authorList>
    </citation>
    <scope>NUCLEOTIDE SEQUENCE [LARGE SCALE GENOMIC DNA]</scope>
    <source>
        <strain evidence="3">05x7-T-G4-1.051#20</strain>
    </source>
</reference>
<feature type="signal peptide" evidence="2">
    <location>
        <begin position="1"/>
        <end position="23"/>
    </location>
</feature>
<dbReference type="HOGENOM" id="CLU_284038_0_0_1"/>
<feature type="compositionally biased region" description="Polar residues" evidence="1">
    <location>
        <begin position="244"/>
        <end position="256"/>
    </location>
</feature>
<feature type="compositionally biased region" description="Basic and acidic residues" evidence="1">
    <location>
        <begin position="81"/>
        <end position="100"/>
    </location>
</feature>
<sequence length="1095" mass="114937">MEPLRAAIFLFLFAAFIAEQSSSLSVHHITKRDTSESDGSSTTGDDQGDDGQSRDDMDASNGGSQTSQSDDSGGSVNIDMAEMRGSDGDSGDGNRDDSSEGKNCNKCKNKQGTTGDDSYEGATVLMGADTGSSDSGVGIGSDDFSDRTVGIIGIETGSSNSGSSDSGAGVGSDDSNERAIDGMQFGTGGDDSSDGVIDDMRLGTRTIDLGSATGSDDSNSGTGSDDSSEGEIDGSRDRILDFNNMETGSDDSNSRTGSDDSSEGEMDGSGGKRKCSRCAKKTNMADSGAEGDDSEEGTTRDEILNFNNMETGSDSGEGTGSSDSGEGTDRQGDLTYGAQVGTVGSGATSNSDSSEGDAGYNNGDITDSDSKENLGDDSQEMGSQTGGSDSSGQDSNEIQAATILDNEYPRNSERLTSDLLLSESTGGEINRFNIDNTNGPAEGPSKWPNVPVGDIFMESNNNLPLPGDSTWRDPGVPTPTGGYPGNRDSAFPGDQVQFIPEVPTTPEPTFVKSNVPPGMESIRVEAAPLIDPTEASYIQPPAIPSPTPTPYYEGNQYEQNYNQGPDTMTLTQGYEKINGPSATEMNYPTESYTNEMNQNIPPQPDIVPPIQDYGTNEFTPNVPSVPGTMDPTPGYGPNKFEQNAPTGVVSTVMGEQEGVGTIMDQTSLNLGPVVDSGNFVNPPPSSGGFVDLSIRGKGHLMDGSPAGVDGVAVGNYIKGPNDMKVWSDSTQPATTGVIELFHKSGKMHGLKKICVHIRQGPADAATTAVQTGQQNGGLKTFLKSILQDGVVTSERVVGQQGDATGKMNINIPDGSIDIAISSKLKEADHARPLDFNPAAERGQVQAHSQNGKGVIRVYTKQSDGTKSMKRVFVNIRQPEPYVRTSAVTRTVKIPMTRMYNTGSDGAVTIGFGGGSSPGVTGARTGLTGSVSGTMMRVDGGHVHSDIGHAHDGHGHIHMGHAHDGHSHDGHGHSHGHAVHTMRVDGDPSVRSVSGQMFKVDGRSIFPELGADQTVRSGSQQMNEVTLPNGNFHVHKIGDRNIVHDHRHGNVDQDTYKRVMELLGRRLPAIDSNFDPYVTSTSNMHRPSTKGIPVNI</sequence>
<feature type="compositionally biased region" description="Low complexity" evidence="1">
    <location>
        <begin position="382"/>
        <end position="395"/>
    </location>
</feature>
<dbReference type="InParanoid" id="K1Q0Y3"/>
<feature type="compositionally biased region" description="Low complexity" evidence="1">
    <location>
        <begin position="210"/>
        <end position="225"/>
    </location>
</feature>
<feature type="compositionally biased region" description="Low complexity" evidence="1">
    <location>
        <begin position="310"/>
        <end position="325"/>
    </location>
</feature>
<gene>
    <name evidence="3" type="ORF">CGI_10006505</name>
</gene>
<evidence type="ECO:0000256" key="1">
    <source>
        <dbReference type="SAM" id="MobiDB-lite"/>
    </source>
</evidence>
<accession>K1Q0Y3</accession>
<proteinExistence type="predicted"/>
<feature type="region of interest" description="Disordered" evidence="1">
    <location>
        <begin position="24"/>
        <end position="410"/>
    </location>
</feature>
<feature type="compositionally biased region" description="Low complexity" evidence="1">
    <location>
        <begin position="150"/>
        <end position="173"/>
    </location>
</feature>
<dbReference type="EMBL" id="JH816237">
    <property type="protein sequence ID" value="EKC30077.1"/>
    <property type="molecule type" value="Genomic_DNA"/>
</dbReference>
<name>K1Q0Y3_MAGGI</name>
<feature type="compositionally biased region" description="Low complexity" evidence="1">
    <location>
        <begin position="129"/>
        <end position="142"/>
    </location>
</feature>
<feature type="chain" id="PRO_5043601615" evidence="2">
    <location>
        <begin position="24"/>
        <end position="1095"/>
    </location>
</feature>
<evidence type="ECO:0000256" key="2">
    <source>
        <dbReference type="SAM" id="SignalP"/>
    </source>
</evidence>
<feature type="compositionally biased region" description="Basic residues" evidence="1">
    <location>
        <begin position="271"/>
        <end position="280"/>
    </location>
</feature>
<feature type="compositionally biased region" description="Low complexity" evidence="1">
    <location>
        <begin position="60"/>
        <end position="75"/>
    </location>
</feature>
<dbReference type="AlphaFoldDB" id="K1Q0Y3"/>
<keyword evidence="2" id="KW-0732">Signal</keyword>